<feature type="compositionally biased region" description="Low complexity" evidence="1">
    <location>
        <begin position="7"/>
        <end position="19"/>
    </location>
</feature>
<keyword evidence="4" id="KW-1185">Reference proteome</keyword>
<dbReference type="KEGG" id="hbs:IPV69_03960"/>
<dbReference type="PANTHER" id="PTHR33473">
    <property type="entry name" value="ATP-DEPENDENT CLP PROTEASE ADAPTER PROTEIN CLPS1, CHLOROPLASTIC"/>
    <property type="match status" value="1"/>
</dbReference>
<dbReference type="GO" id="GO:0006508">
    <property type="term" value="P:proteolysis"/>
    <property type="evidence" value="ECO:0007669"/>
    <property type="project" value="UniProtKB-KW"/>
</dbReference>
<dbReference type="GO" id="GO:0030163">
    <property type="term" value="P:protein catabolic process"/>
    <property type="evidence" value="ECO:0007669"/>
    <property type="project" value="InterPro"/>
</dbReference>
<reference evidence="3 4" key="1">
    <citation type="submission" date="2020-10" db="EMBL/GenBank/DDBJ databases">
        <title>Wide distribution of Phycisphaera-like planctomycetes from WD2101 soil group in peatlands and genome analysis of the first cultivated representative.</title>
        <authorList>
            <person name="Dedysh S.N."/>
            <person name="Beletsky A.V."/>
            <person name="Ivanova A."/>
            <person name="Kulichevskaya I.S."/>
            <person name="Suzina N.E."/>
            <person name="Philippov D.A."/>
            <person name="Rakitin A.L."/>
            <person name="Mardanov A.V."/>
            <person name="Ravin N.V."/>
        </authorList>
    </citation>
    <scope>NUCLEOTIDE SEQUENCE [LARGE SCALE GENOMIC DNA]</scope>
    <source>
        <strain evidence="3 4">M1803</strain>
    </source>
</reference>
<dbReference type="RefSeq" id="WP_206293620.1">
    <property type="nucleotide sequence ID" value="NZ_CP063458.1"/>
</dbReference>
<gene>
    <name evidence="3" type="ORF">IPV69_03960</name>
</gene>
<protein>
    <submittedName>
        <fullName evidence="3">ATP-dependent Clp protease adaptor ClpS</fullName>
    </submittedName>
</protein>
<dbReference type="PANTHER" id="PTHR33473:SF17">
    <property type="entry name" value="ATP-DEPENDENT CLP PROTEASE ADAPTER PROTEIN CLPS1, CHLOROPLASTIC"/>
    <property type="match status" value="1"/>
</dbReference>
<dbReference type="EMBL" id="CP063458">
    <property type="protein sequence ID" value="QOV90532.1"/>
    <property type="molecule type" value="Genomic_DNA"/>
</dbReference>
<keyword evidence="3" id="KW-0645">Protease</keyword>
<dbReference type="AlphaFoldDB" id="A0A7M2WZA5"/>
<sequence length="135" mass="14622">MADTNDTPEGGTSKSTEGGEPAGGGSGTATKVRPRPKNKSTTKQLPPWNVILLDDDDHSYDYVIEMLGKVCAHPVERAMQMAKEVDSTGRVIVLTTHKERAELKRDQILSYGPDQRIARSSQSMKAVIEPAEDAG</sequence>
<organism evidence="3 4">
    <name type="scientific">Humisphaera borealis</name>
    <dbReference type="NCBI Taxonomy" id="2807512"/>
    <lineage>
        <taxon>Bacteria</taxon>
        <taxon>Pseudomonadati</taxon>
        <taxon>Planctomycetota</taxon>
        <taxon>Phycisphaerae</taxon>
        <taxon>Tepidisphaerales</taxon>
        <taxon>Tepidisphaeraceae</taxon>
        <taxon>Humisphaera</taxon>
    </lineage>
</organism>
<evidence type="ECO:0000313" key="4">
    <source>
        <dbReference type="Proteomes" id="UP000593765"/>
    </source>
</evidence>
<evidence type="ECO:0000259" key="2">
    <source>
        <dbReference type="Pfam" id="PF02617"/>
    </source>
</evidence>
<dbReference type="SUPFAM" id="SSF54736">
    <property type="entry name" value="ClpS-like"/>
    <property type="match status" value="1"/>
</dbReference>
<dbReference type="Proteomes" id="UP000593765">
    <property type="component" value="Chromosome"/>
</dbReference>
<feature type="domain" description="Adaptor protein ClpS core" evidence="2">
    <location>
        <begin position="45"/>
        <end position="111"/>
    </location>
</feature>
<feature type="region of interest" description="Disordered" evidence="1">
    <location>
        <begin position="1"/>
        <end position="46"/>
    </location>
</feature>
<dbReference type="GO" id="GO:0008233">
    <property type="term" value="F:peptidase activity"/>
    <property type="evidence" value="ECO:0007669"/>
    <property type="project" value="UniProtKB-KW"/>
</dbReference>
<dbReference type="Gene3D" id="3.30.1390.10">
    <property type="match status" value="1"/>
</dbReference>
<evidence type="ECO:0000313" key="3">
    <source>
        <dbReference type="EMBL" id="QOV90532.1"/>
    </source>
</evidence>
<dbReference type="InterPro" id="IPR014719">
    <property type="entry name" value="Ribosomal_bL12_C/ClpS-like"/>
</dbReference>
<name>A0A7M2WZA5_9BACT</name>
<accession>A0A7M2WZA5</accession>
<evidence type="ECO:0000256" key="1">
    <source>
        <dbReference type="SAM" id="MobiDB-lite"/>
    </source>
</evidence>
<dbReference type="InterPro" id="IPR003769">
    <property type="entry name" value="ClpS_core"/>
</dbReference>
<dbReference type="InterPro" id="IPR022935">
    <property type="entry name" value="ClpS"/>
</dbReference>
<dbReference type="Pfam" id="PF02617">
    <property type="entry name" value="ClpS"/>
    <property type="match status" value="1"/>
</dbReference>
<keyword evidence="3" id="KW-0378">Hydrolase</keyword>
<proteinExistence type="predicted"/>